<feature type="compositionally biased region" description="Low complexity" evidence="2">
    <location>
        <begin position="359"/>
        <end position="371"/>
    </location>
</feature>
<feature type="compositionally biased region" description="Polar residues" evidence="2">
    <location>
        <begin position="274"/>
        <end position="286"/>
    </location>
</feature>
<keyword evidence="4" id="KW-1185">Reference proteome</keyword>
<comment type="caution">
    <text evidence="3">The sequence shown here is derived from an EMBL/GenBank/DDBJ whole genome shotgun (WGS) entry which is preliminary data.</text>
</comment>
<dbReference type="Proteomes" id="UP000324748">
    <property type="component" value="Unassembled WGS sequence"/>
</dbReference>
<dbReference type="AlphaFoldDB" id="A0A5B0QXX1"/>
<protein>
    <submittedName>
        <fullName evidence="3">Uncharacterized protein</fullName>
    </submittedName>
</protein>
<dbReference type="EMBL" id="VSWC01000002">
    <property type="protein sequence ID" value="KAA1118108.1"/>
    <property type="molecule type" value="Genomic_DNA"/>
</dbReference>
<evidence type="ECO:0000256" key="1">
    <source>
        <dbReference type="SAM" id="Coils"/>
    </source>
</evidence>
<reference evidence="3 4" key="1">
    <citation type="submission" date="2019-05" db="EMBL/GenBank/DDBJ databases">
        <title>Emergence of the Ug99 lineage of the wheat stem rust pathogen through somatic hybridization.</title>
        <authorList>
            <person name="Li F."/>
            <person name="Upadhyaya N.M."/>
            <person name="Sperschneider J."/>
            <person name="Matny O."/>
            <person name="Nguyen-Phuc H."/>
            <person name="Mago R."/>
            <person name="Raley C."/>
            <person name="Miller M.E."/>
            <person name="Silverstein K.A.T."/>
            <person name="Henningsen E."/>
            <person name="Hirsch C.D."/>
            <person name="Visser B."/>
            <person name="Pretorius Z.A."/>
            <person name="Steffenson B.J."/>
            <person name="Schwessinger B."/>
            <person name="Dodds P.N."/>
            <person name="Figueroa M."/>
        </authorList>
    </citation>
    <scope>NUCLEOTIDE SEQUENCE [LARGE SCALE GENOMIC DNA]</scope>
    <source>
        <strain evidence="3">21-0</strain>
    </source>
</reference>
<evidence type="ECO:0000313" key="3">
    <source>
        <dbReference type="EMBL" id="KAA1118108.1"/>
    </source>
</evidence>
<sequence length="389" mass="44168">MINCFRVFFCPLEIMTPLARDILGTNLSPLQKNPQSSPSLCCFTSVYSSDFIKSRIMYPGSQDANIPFPSISSTTQNQFNPRIRDQAMPGWSRQRSDSKLAAWAKSQDIATVERELERTEKDIRRVGSVSLNPEYVFKRQQERARARDATTRLSTLGLRLDLGPFMFDHPPPPPPTTPVPSSRAPSIKQNANDQRELLHLRNELSKLKARENELVNALASSERKRDEERKAHERERKIMLSSIRKLKVEVEEGWSRMIRLKEKYEGPSFPQLESGRSSASKIYQTDESFESVYRPSSRRVSLEPPSDHHQHHHQHHHHRPAGASTNLGRRPSSAHLNHPGHPTTINGHPGNEPALLRKPSSIAPRPRSASILKNPLDGPSSRTRRTSFS</sequence>
<name>A0A5B0QXX1_PUCGR</name>
<evidence type="ECO:0000256" key="2">
    <source>
        <dbReference type="SAM" id="MobiDB-lite"/>
    </source>
</evidence>
<feature type="coiled-coil region" evidence="1">
    <location>
        <begin position="190"/>
        <end position="224"/>
    </location>
</feature>
<gene>
    <name evidence="3" type="ORF">PGT21_031514</name>
</gene>
<dbReference type="OrthoDB" id="2504501at2759"/>
<proteinExistence type="predicted"/>
<feature type="compositionally biased region" description="Basic residues" evidence="2">
    <location>
        <begin position="309"/>
        <end position="320"/>
    </location>
</feature>
<evidence type="ECO:0000313" key="4">
    <source>
        <dbReference type="Proteomes" id="UP000324748"/>
    </source>
</evidence>
<accession>A0A5B0QXX1</accession>
<organism evidence="3 4">
    <name type="scientific">Puccinia graminis f. sp. tritici</name>
    <dbReference type="NCBI Taxonomy" id="56615"/>
    <lineage>
        <taxon>Eukaryota</taxon>
        <taxon>Fungi</taxon>
        <taxon>Dikarya</taxon>
        <taxon>Basidiomycota</taxon>
        <taxon>Pucciniomycotina</taxon>
        <taxon>Pucciniomycetes</taxon>
        <taxon>Pucciniales</taxon>
        <taxon>Pucciniaceae</taxon>
        <taxon>Puccinia</taxon>
    </lineage>
</organism>
<keyword evidence="1" id="KW-0175">Coiled coil</keyword>
<feature type="region of interest" description="Disordered" evidence="2">
    <location>
        <begin position="267"/>
        <end position="389"/>
    </location>
</feature>